<protein>
    <submittedName>
        <fullName evidence="1">Uncharacterized protein</fullName>
    </submittedName>
</protein>
<dbReference type="EMBL" id="JAFEMO010000003">
    <property type="protein sequence ID" value="KAH7572855.1"/>
    <property type="molecule type" value="Genomic_DNA"/>
</dbReference>
<comment type="caution">
    <text evidence="1">The sequence shown here is derived from an EMBL/GenBank/DDBJ whole genome shotgun (WGS) entry which is preliminary data.</text>
</comment>
<sequence length="102" mass="11793">MDWELKAMDWELKDKAMDSFPSDLQMKMGRTGPNVISVTRTLMVRPVAEQHTSRIITIAAKKREMEIKPETAVWFMKRTQGCVASNVWSIDVGKPYRGYKNE</sequence>
<proteinExistence type="predicted"/>
<reference evidence="1 2" key="1">
    <citation type="submission" date="2021-02" db="EMBL/GenBank/DDBJ databases">
        <title>Plant Genome Project.</title>
        <authorList>
            <person name="Zhang R.-G."/>
        </authorList>
    </citation>
    <scope>NUCLEOTIDE SEQUENCE [LARGE SCALE GENOMIC DNA]</scope>
    <source>
        <tissue evidence="1">Leaves</tissue>
    </source>
</reference>
<evidence type="ECO:0000313" key="2">
    <source>
        <dbReference type="Proteomes" id="UP000827721"/>
    </source>
</evidence>
<keyword evidence="2" id="KW-1185">Reference proteome</keyword>
<accession>A0ABQ8I893</accession>
<organism evidence="1 2">
    <name type="scientific">Xanthoceras sorbifolium</name>
    <dbReference type="NCBI Taxonomy" id="99658"/>
    <lineage>
        <taxon>Eukaryota</taxon>
        <taxon>Viridiplantae</taxon>
        <taxon>Streptophyta</taxon>
        <taxon>Embryophyta</taxon>
        <taxon>Tracheophyta</taxon>
        <taxon>Spermatophyta</taxon>
        <taxon>Magnoliopsida</taxon>
        <taxon>eudicotyledons</taxon>
        <taxon>Gunneridae</taxon>
        <taxon>Pentapetalae</taxon>
        <taxon>rosids</taxon>
        <taxon>malvids</taxon>
        <taxon>Sapindales</taxon>
        <taxon>Sapindaceae</taxon>
        <taxon>Xanthoceroideae</taxon>
        <taxon>Xanthoceras</taxon>
    </lineage>
</organism>
<gene>
    <name evidence="1" type="ORF">JRO89_XS03G0024900</name>
</gene>
<dbReference type="Proteomes" id="UP000827721">
    <property type="component" value="Unassembled WGS sequence"/>
</dbReference>
<evidence type="ECO:0000313" key="1">
    <source>
        <dbReference type="EMBL" id="KAH7572855.1"/>
    </source>
</evidence>
<name>A0ABQ8I893_9ROSI</name>